<protein>
    <submittedName>
        <fullName evidence="1">Uncharacterized protein</fullName>
    </submittedName>
</protein>
<reference evidence="1" key="1">
    <citation type="journal article" date="2023" name="Mol. Phylogenet. Evol.">
        <title>Genome-scale phylogeny and comparative genomics of the fungal order Sordariales.</title>
        <authorList>
            <person name="Hensen N."/>
            <person name="Bonometti L."/>
            <person name="Westerberg I."/>
            <person name="Brannstrom I.O."/>
            <person name="Guillou S."/>
            <person name="Cros-Aarteil S."/>
            <person name="Calhoun S."/>
            <person name="Haridas S."/>
            <person name="Kuo A."/>
            <person name="Mondo S."/>
            <person name="Pangilinan J."/>
            <person name="Riley R."/>
            <person name="LaButti K."/>
            <person name="Andreopoulos B."/>
            <person name="Lipzen A."/>
            <person name="Chen C."/>
            <person name="Yan M."/>
            <person name="Daum C."/>
            <person name="Ng V."/>
            <person name="Clum A."/>
            <person name="Steindorff A."/>
            <person name="Ohm R.A."/>
            <person name="Martin F."/>
            <person name="Silar P."/>
            <person name="Natvig D.O."/>
            <person name="Lalanne C."/>
            <person name="Gautier V."/>
            <person name="Ament-Velasquez S.L."/>
            <person name="Kruys A."/>
            <person name="Hutchinson M.I."/>
            <person name="Powell A.J."/>
            <person name="Barry K."/>
            <person name="Miller A.N."/>
            <person name="Grigoriev I.V."/>
            <person name="Debuchy R."/>
            <person name="Gladieux P."/>
            <person name="Hiltunen Thoren M."/>
            <person name="Johannesson H."/>
        </authorList>
    </citation>
    <scope>NUCLEOTIDE SEQUENCE</scope>
    <source>
        <strain evidence="1">CBS 892.96</strain>
    </source>
</reference>
<organism evidence="1 2">
    <name type="scientific">Triangularia setosa</name>
    <dbReference type="NCBI Taxonomy" id="2587417"/>
    <lineage>
        <taxon>Eukaryota</taxon>
        <taxon>Fungi</taxon>
        <taxon>Dikarya</taxon>
        <taxon>Ascomycota</taxon>
        <taxon>Pezizomycotina</taxon>
        <taxon>Sordariomycetes</taxon>
        <taxon>Sordariomycetidae</taxon>
        <taxon>Sordariales</taxon>
        <taxon>Podosporaceae</taxon>
        <taxon>Triangularia</taxon>
    </lineage>
</organism>
<accession>A0AAN6VVJ5</accession>
<name>A0AAN6VVJ5_9PEZI</name>
<reference evidence="1" key="2">
    <citation type="submission" date="2023-05" db="EMBL/GenBank/DDBJ databases">
        <authorList>
            <consortium name="Lawrence Berkeley National Laboratory"/>
            <person name="Steindorff A."/>
            <person name="Hensen N."/>
            <person name="Bonometti L."/>
            <person name="Westerberg I."/>
            <person name="Brannstrom I.O."/>
            <person name="Guillou S."/>
            <person name="Cros-Aarteil S."/>
            <person name="Calhoun S."/>
            <person name="Haridas S."/>
            <person name="Kuo A."/>
            <person name="Mondo S."/>
            <person name="Pangilinan J."/>
            <person name="Riley R."/>
            <person name="Labutti K."/>
            <person name="Andreopoulos B."/>
            <person name="Lipzen A."/>
            <person name="Chen C."/>
            <person name="Yanf M."/>
            <person name="Daum C."/>
            <person name="Ng V."/>
            <person name="Clum A."/>
            <person name="Ohm R."/>
            <person name="Martin F."/>
            <person name="Silar P."/>
            <person name="Natvig D."/>
            <person name="Lalanne C."/>
            <person name="Gautier V."/>
            <person name="Ament-Velasquez S.L."/>
            <person name="Kruys A."/>
            <person name="Hutchinson M.I."/>
            <person name="Powell A.J."/>
            <person name="Barry K."/>
            <person name="Miller A.N."/>
            <person name="Grigoriev I.V."/>
            <person name="Debuchy R."/>
            <person name="Gladieux P."/>
            <person name="Thoren M.H."/>
            <person name="Johannesson H."/>
        </authorList>
    </citation>
    <scope>NUCLEOTIDE SEQUENCE</scope>
    <source>
        <strain evidence="1">CBS 892.96</strain>
    </source>
</reference>
<comment type="caution">
    <text evidence="1">The sequence shown here is derived from an EMBL/GenBank/DDBJ whole genome shotgun (WGS) entry which is preliminary data.</text>
</comment>
<proteinExistence type="predicted"/>
<evidence type="ECO:0000313" key="2">
    <source>
        <dbReference type="Proteomes" id="UP001302321"/>
    </source>
</evidence>
<keyword evidence="2" id="KW-1185">Reference proteome</keyword>
<dbReference type="EMBL" id="MU866958">
    <property type="protein sequence ID" value="KAK4170599.1"/>
    <property type="molecule type" value="Genomic_DNA"/>
</dbReference>
<dbReference type="AlphaFoldDB" id="A0AAN6VVJ5"/>
<dbReference type="Proteomes" id="UP001302321">
    <property type="component" value="Unassembled WGS sequence"/>
</dbReference>
<evidence type="ECO:0000313" key="1">
    <source>
        <dbReference type="EMBL" id="KAK4170599.1"/>
    </source>
</evidence>
<gene>
    <name evidence="1" type="ORF">QBC36DRAFT_371986</name>
</gene>
<sequence length="103" mass="11686">MLSDVKVITTGNIPPWDELGESEDEADLDIESDEDLPKTELEQIPTDIVNVVSGLFPLSVDIKNPAPRQRFLETKLTNKTYFEPFDIQHVSSKFNNVNPWLAE</sequence>